<evidence type="ECO:0000313" key="7">
    <source>
        <dbReference type="EMBL" id="PSF33057.1"/>
    </source>
</evidence>
<keyword evidence="4 7" id="KW-0378">Hydrolase</keyword>
<reference evidence="7 8" key="1">
    <citation type="submission" date="2018-03" db="EMBL/GenBank/DDBJ databases">
        <title>The ancient ancestry and fast evolution of plastids.</title>
        <authorList>
            <person name="Moore K.R."/>
            <person name="Magnabosco C."/>
            <person name="Momper L."/>
            <person name="Gold D.A."/>
            <person name="Bosak T."/>
            <person name="Fournier G.P."/>
        </authorList>
    </citation>
    <scope>NUCLEOTIDE SEQUENCE [LARGE SCALE GENOMIC DNA]</scope>
    <source>
        <strain evidence="7 8">CCALA 016</strain>
    </source>
</reference>
<comment type="caution">
    <text evidence="7">The sequence shown here is derived from an EMBL/GenBank/DDBJ whole genome shotgun (WGS) entry which is preliminary data.</text>
</comment>
<dbReference type="Pfam" id="PF00293">
    <property type="entry name" value="NUDIX"/>
    <property type="match status" value="1"/>
</dbReference>
<dbReference type="InterPro" id="IPR020084">
    <property type="entry name" value="NUDIX_hydrolase_CS"/>
</dbReference>
<dbReference type="RefSeq" id="WP_106458855.1">
    <property type="nucleotide sequence ID" value="NZ_PXOH01000034.1"/>
</dbReference>
<dbReference type="PANTHER" id="PTHR43758">
    <property type="entry name" value="7,8-DIHYDRO-8-OXOGUANINE TRIPHOSPHATASE"/>
    <property type="match status" value="1"/>
</dbReference>
<dbReference type="OrthoDB" id="161692at2"/>
<keyword evidence="5" id="KW-0460">Magnesium</keyword>
<keyword evidence="3" id="KW-0479">Metal-binding</keyword>
<evidence type="ECO:0000256" key="4">
    <source>
        <dbReference type="ARBA" id="ARBA00022801"/>
    </source>
</evidence>
<dbReference type="PROSITE" id="PS00893">
    <property type="entry name" value="NUDIX_BOX"/>
    <property type="match status" value="1"/>
</dbReference>
<evidence type="ECO:0000256" key="5">
    <source>
        <dbReference type="ARBA" id="ARBA00022842"/>
    </source>
</evidence>
<evidence type="ECO:0000313" key="8">
    <source>
        <dbReference type="Proteomes" id="UP000239001"/>
    </source>
</evidence>
<reference evidence="7 8" key="2">
    <citation type="submission" date="2018-03" db="EMBL/GenBank/DDBJ databases">
        <authorList>
            <person name="Keele B.F."/>
        </authorList>
    </citation>
    <scope>NUCLEOTIDE SEQUENCE [LARGE SCALE GENOMIC DNA]</scope>
    <source>
        <strain evidence="7 8">CCALA 016</strain>
    </source>
</reference>
<name>A0A2T1LSN4_9CHRO</name>
<dbReference type="PROSITE" id="PS51462">
    <property type="entry name" value="NUDIX"/>
    <property type="match status" value="1"/>
</dbReference>
<dbReference type="PANTHER" id="PTHR43758:SF8">
    <property type="entry name" value="8-OXO-DGTP DIPHOSPHATASE YTKD-RELATED"/>
    <property type="match status" value="1"/>
</dbReference>
<evidence type="ECO:0000256" key="3">
    <source>
        <dbReference type="ARBA" id="ARBA00022723"/>
    </source>
</evidence>
<sequence>MISSFPINSNTNNHLEVALAIIQQDGHLLMQLRDDFPHIAYPGHWGLFGGHLELGETPEEGLKRELIEEINYKVSQSQKMSCYADENVTRHIFYIPLTVALTELNLQEGQDLALLTPEDIQQGYAYSSKIQQSRPLGKIHQQILLDFLKLEL</sequence>
<organism evidence="7 8">
    <name type="scientific">Aphanothece hegewaldii CCALA 016</name>
    <dbReference type="NCBI Taxonomy" id="2107694"/>
    <lineage>
        <taxon>Bacteria</taxon>
        <taxon>Bacillati</taxon>
        <taxon>Cyanobacteriota</taxon>
        <taxon>Cyanophyceae</taxon>
        <taxon>Oscillatoriophycideae</taxon>
        <taxon>Chroococcales</taxon>
        <taxon>Aphanothecaceae</taxon>
        <taxon>Aphanothece</taxon>
    </lineage>
</organism>
<comment type="cofactor">
    <cofactor evidence="1">
        <name>Mg(2+)</name>
        <dbReference type="ChEBI" id="CHEBI:18420"/>
    </cofactor>
</comment>
<dbReference type="AlphaFoldDB" id="A0A2T1LSN4"/>
<dbReference type="GO" id="GO:0016818">
    <property type="term" value="F:hydrolase activity, acting on acid anhydrides, in phosphorus-containing anhydrides"/>
    <property type="evidence" value="ECO:0007669"/>
    <property type="project" value="TreeGrafter"/>
</dbReference>
<dbReference type="InterPro" id="IPR000086">
    <property type="entry name" value="NUDIX_hydrolase_dom"/>
</dbReference>
<dbReference type="CDD" id="cd18882">
    <property type="entry name" value="NUDIX_Hydrolase"/>
    <property type="match status" value="1"/>
</dbReference>
<protein>
    <submittedName>
        <fullName evidence="7">NUDIX hydrolase</fullName>
    </submittedName>
</protein>
<proteinExistence type="inferred from homology"/>
<dbReference type="Proteomes" id="UP000239001">
    <property type="component" value="Unassembled WGS sequence"/>
</dbReference>
<dbReference type="GO" id="GO:0046872">
    <property type="term" value="F:metal ion binding"/>
    <property type="evidence" value="ECO:0007669"/>
    <property type="project" value="UniProtKB-KW"/>
</dbReference>
<evidence type="ECO:0000256" key="1">
    <source>
        <dbReference type="ARBA" id="ARBA00001946"/>
    </source>
</evidence>
<dbReference type="EMBL" id="PXOH01000034">
    <property type="protein sequence ID" value="PSF33057.1"/>
    <property type="molecule type" value="Genomic_DNA"/>
</dbReference>
<dbReference type="SUPFAM" id="SSF55811">
    <property type="entry name" value="Nudix"/>
    <property type="match status" value="1"/>
</dbReference>
<evidence type="ECO:0000259" key="6">
    <source>
        <dbReference type="PROSITE" id="PS51462"/>
    </source>
</evidence>
<evidence type="ECO:0000256" key="2">
    <source>
        <dbReference type="ARBA" id="ARBA00005582"/>
    </source>
</evidence>
<comment type="similarity">
    <text evidence="2">Belongs to the Nudix hydrolase family.</text>
</comment>
<accession>A0A2T1LSN4</accession>
<dbReference type="GO" id="GO:0005737">
    <property type="term" value="C:cytoplasm"/>
    <property type="evidence" value="ECO:0007669"/>
    <property type="project" value="TreeGrafter"/>
</dbReference>
<dbReference type="Gene3D" id="3.90.79.10">
    <property type="entry name" value="Nucleoside Triphosphate Pyrophosphohydrolase"/>
    <property type="match status" value="1"/>
</dbReference>
<dbReference type="InterPro" id="IPR015797">
    <property type="entry name" value="NUDIX_hydrolase-like_dom_sf"/>
</dbReference>
<feature type="domain" description="Nudix hydrolase" evidence="6">
    <location>
        <begin position="12"/>
        <end position="139"/>
    </location>
</feature>
<gene>
    <name evidence="7" type="ORF">C7H19_20885</name>
</gene>
<keyword evidence="8" id="KW-1185">Reference proteome</keyword>